<keyword evidence="3" id="KW-1185">Reference proteome</keyword>
<name>A0ABU0EF59_9CELL</name>
<keyword evidence="1" id="KW-1133">Transmembrane helix</keyword>
<dbReference type="RefSeq" id="WP_307492211.1">
    <property type="nucleotide sequence ID" value="NZ_JAUSVB010000002.1"/>
</dbReference>
<organism evidence="2 3">
    <name type="scientific">Cellulomonas humilata</name>
    <dbReference type="NCBI Taxonomy" id="144055"/>
    <lineage>
        <taxon>Bacteria</taxon>
        <taxon>Bacillati</taxon>
        <taxon>Actinomycetota</taxon>
        <taxon>Actinomycetes</taxon>
        <taxon>Micrococcales</taxon>
        <taxon>Cellulomonadaceae</taxon>
        <taxon>Cellulomonas</taxon>
    </lineage>
</organism>
<evidence type="ECO:0000256" key="1">
    <source>
        <dbReference type="SAM" id="Phobius"/>
    </source>
</evidence>
<gene>
    <name evidence="2" type="ORF">J2X26_002215</name>
</gene>
<evidence type="ECO:0000313" key="3">
    <source>
        <dbReference type="Proteomes" id="UP001239626"/>
    </source>
</evidence>
<protein>
    <submittedName>
        <fullName evidence="2">Tfp pilus assembly protein PilN</fullName>
    </submittedName>
</protein>
<reference evidence="2 3" key="1">
    <citation type="submission" date="2023-07" db="EMBL/GenBank/DDBJ databases">
        <title>Sorghum-associated microbial communities from plants grown in Nebraska, USA.</title>
        <authorList>
            <person name="Schachtman D."/>
        </authorList>
    </citation>
    <scope>NUCLEOTIDE SEQUENCE [LARGE SCALE GENOMIC DNA]</scope>
    <source>
        <strain evidence="2 3">BE332</strain>
    </source>
</reference>
<sequence>MTSLLERPAKSAAKGAVTNPNALPQVNLLPPGIRARRALGRTKTRLGIALVLVLVLVVAVAAGALAQLTLAKSRLSDAQSESAQLTQQQAKYAEVPQVIGQLDQANAARELGFSTDTLWTPYLMATFAVLPAGAKITSIEMVSATPMQAAEIPVDPLQAPSVGRLAFVVNSPTLPDTAAWLDGLNSIPGFSDAWMSTTALAEDENKNVFYQTSVTVQVTEAAYSGRFSPEGE</sequence>
<accession>A0ABU0EF59</accession>
<comment type="caution">
    <text evidence="2">The sequence shown here is derived from an EMBL/GenBank/DDBJ whole genome shotgun (WGS) entry which is preliminary data.</text>
</comment>
<feature type="transmembrane region" description="Helical" evidence="1">
    <location>
        <begin position="46"/>
        <end position="66"/>
    </location>
</feature>
<keyword evidence="1" id="KW-0472">Membrane</keyword>
<evidence type="ECO:0000313" key="2">
    <source>
        <dbReference type="EMBL" id="MDQ0373904.1"/>
    </source>
</evidence>
<dbReference type="EMBL" id="JAUSVB010000002">
    <property type="protein sequence ID" value="MDQ0373904.1"/>
    <property type="molecule type" value="Genomic_DNA"/>
</dbReference>
<proteinExistence type="predicted"/>
<keyword evidence="1" id="KW-0812">Transmembrane</keyword>
<dbReference type="Proteomes" id="UP001239626">
    <property type="component" value="Unassembled WGS sequence"/>
</dbReference>